<feature type="domain" description="FAD-dependent oxidoreductase 2 FAD-binding" evidence="10">
    <location>
        <begin position="7"/>
        <end position="373"/>
    </location>
</feature>
<dbReference type="Gene3D" id="3.50.50.60">
    <property type="entry name" value="FAD/NAD(P)-binding domain"/>
    <property type="match status" value="1"/>
</dbReference>
<evidence type="ECO:0000256" key="1">
    <source>
        <dbReference type="ARBA" id="ARBA00001974"/>
    </source>
</evidence>
<dbReference type="SUPFAM" id="SSF51905">
    <property type="entry name" value="FAD/NAD(P)-binding domain"/>
    <property type="match status" value="1"/>
</dbReference>
<sequence length="493" mass="51754">MSAPPLVIIGAGMAGLCTALAAAPRRILLISRGPGPLDCASALAQGGIAAALAAPDSPQQHAADTLAAGAGVNHVDAVRLLTEGAAAAIGWLCQQGLQFDLGPDGPHLAHEGGHRYARVLHAGGDASGLRLIEALSAAAQRADHIEWISDCECLGWRSGAHGISAVRLRAGGAEFEQACDDLVLASGSLVGSFAHSTHPPDSEGALLALALHSGAQARDLHYLQFHPTSLAHRLPDGRMALVTEALRGRGACLRDADGRRLMAGLHPMGDLAPRDIVARRVARTVETGGSVWLHAEHLSIDWPLEFPAVWLLCQSAGVNPAQQPIPVQPAAHYHMGGLATDLSGRSSLPGLYAVGEVACTGVHGANRLASNSLLEAVVFGTRLGRRLATESTSMRPPQQAVTPSAWHLLEPALAPALDQRLRGLSEAALGPLRRPERLLQATQEVRSLSAQHRHWRLDLLAALLQSALNDPISRGAHYWDIDSDDLRRAAAQG</sequence>
<evidence type="ECO:0000256" key="9">
    <source>
        <dbReference type="ARBA" id="ARBA00048305"/>
    </source>
</evidence>
<dbReference type="PANTHER" id="PTHR42716:SF2">
    <property type="entry name" value="L-ASPARTATE OXIDASE, CHLOROPLASTIC"/>
    <property type="match status" value="1"/>
</dbReference>
<dbReference type="GO" id="GO:0034628">
    <property type="term" value="P:'de novo' NAD+ biosynthetic process from L-aspartate"/>
    <property type="evidence" value="ECO:0007669"/>
    <property type="project" value="TreeGrafter"/>
</dbReference>
<keyword evidence="5" id="KW-0285">Flavoprotein</keyword>
<evidence type="ECO:0000313" key="12">
    <source>
        <dbReference type="Proteomes" id="UP000613768"/>
    </source>
</evidence>
<comment type="pathway">
    <text evidence="2">Cofactor biosynthesis; NAD(+) biosynthesis; iminoaspartate from L-aspartate (oxidase route): step 1/1.</text>
</comment>
<comment type="similarity">
    <text evidence="3">Belongs to the FAD-dependent oxidoreductase 2 family. NadB subfamily.</text>
</comment>
<dbReference type="EC" id="1.4.3.16" evidence="4"/>
<dbReference type="InterPro" id="IPR027477">
    <property type="entry name" value="Succ_DH/fumarate_Rdtase_cat_sf"/>
</dbReference>
<dbReference type="EMBL" id="JACYTR010000018">
    <property type="protein sequence ID" value="MBD8526206.1"/>
    <property type="molecule type" value="Genomic_DNA"/>
</dbReference>
<evidence type="ECO:0000256" key="7">
    <source>
        <dbReference type="ARBA" id="ARBA00022827"/>
    </source>
</evidence>
<comment type="caution">
    <text evidence="11">The sequence shown here is derived from an EMBL/GenBank/DDBJ whole genome shotgun (WGS) entry which is preliminary data.</text>
</comment>
<keyword evidence="6" id="KW-0662">Pyridine nucleotide biosynthesis</keyword>
<keyword evidence="7" id="KW-0274">FAD</keyword>
<dbReference type="Pfam" id="PF00890">
    <property type="entry name" value="FAD_binding_2"/>
    <property type="match status" value="1"/>
</dbReference>
<evidence type="ECO:0000256" key="2">
    <source>
        <dbReference type="ARBA" id="ARBA00004950"/>
    </source>
</evidence>
<comment type="catalytic activity">
    <reaction evidence="9">
        <text>L-aspartate + O2 = iminosuccinate + H2O2</text>
        <dbReference type="Rhea" id="RHEA:25876"/>
        <dbReference type="ChEBI" id="CHEBI:15379"/>
        <dbReference type="ChEBI" id="CHEBI:16240"/>
        <dbReference type="ChEBI" id="CHEBI:29991"/>
        <dbReference type="ChEBI" id="CHEBI:77875"/>
        <dbReference type="EC" id="1.4.3.16"/>
    </reaction>
    <physiologicalReaction direction="left-to-right" evidence="9">
        <dbReference type="Rhea" id="RHEA:25877"/>
    </physiologicalReaction>
</comment>
<accession>A0AAW3ZPJ2</accession>
<keyword evidence="8" id="KW-0560">Oxidoreductase</keyword>
<dbReference type="InterPro" id="IPR036188">
    <property type="entry name" value="FAD/NAD-bd_sf"/>
</dbReference>
<dbReference type="InterPro" id="IPR003953">
    <property type="entry name" value="FAD-dep_OxRdtase_2_FAD-bd"/>
</dbReference>
<dbReference type="SUPFAM" id="SSF56425">
    <property type="entry name" value="Succinate dehydrogenase/fumarate reductase flavoprotein, catalytic domain"/>
    <property type="match status" value="1"/>
</dbReference>
<dbReference type="RefSeq" id="WP_192029625.1">
    <property type="nucleotide sequence ID" value="NZ_JACYTR010000018.1"/>
</dbReference>
<dbReference type="Proteomes" id="UP000613768">
    <property type="component" value="Unassembled WGS sequence"/>
</dbReference>
<dbReference type="InterPro" id="IPR005288">
    <property type="entry name" value="NadB"/>
</dbReference>
<keyword evidence="12" id="KW-1185">Reference proteome</keyword>
<dbReference type="GO" id="GO:0008734">
    <property type="term" value="F:L-aspartate oxidase activity"/>
    <property type="evidence" value="ECO:0007669"/>
    <property type="project" value="UniProtKB-EC"/>
</dbReference>
<name>A0AAW3ZPJ2_9GAMM</name>
<dbReference type="PANTHER" id="PTHR42716">
    <property type="entry name" value="L-ASPARTATE OXIDASE"/>
    <property type="match status" value="1"/>
</dbReference>
<dbReference type="PRINTS" id="PR00368">
    <property type="entry name" value="FADPNR"/>
</dbReference>
<evidence type="ECO:0000256" key="6">
    <source>
        <dbReference type="ARBA" id="ARBA00022642"/>
    </source>
</evidence>
<reference evidence="11 12" key="1">
    <citation type="submission" date="2020-09" db="EMBL/GenBank/DDBJ databases">
        <title>Pseudoxanthomonas sp. CAU 1598 isolated from sand of Yaerae Beach.</title>
        <authorList>
            <person name="Kim W."/>
        </authorList>
    </citation>
    <scope>NUCLEOTIDE SEQUENCE [LARGE SCALE GENOMIC DNA]</scope>
    <source>
        <strain evidence="11 12">CAU 1598</strain>
    </source>
</reference>
<evidence type="ECO:0000313" key="11">
    <source>
        <dbReference type="EMBL" id="MBD8526206.1"/>
    </source>
</evidence>
<dbReference type="AlphaFoldDB" id="A0AAW3ZPJ2"/>
<proteinExistence type="inferred from homology"/>
<evidence type="ECO:0000256" key="4">
    <source>
        <dbReference type="ARBA" id="ARBA00012173"/>
    </source>
</evidence>
<evidence type="ECO:0000256" key="3">
    <source>
        <dbReference type="ARBA" id="ARBA00008562"/>
    </source>
</evidence>
<evidence type="ECO:0000256" key="8">
    <source>
        <dbReference type="ARBA" id="ARBA00023002"/>
    </source>
</evidence>
<evidence type="ECO:0000259" key="10">
    <source>
        <dbReference type="Pfam" id="PF00890"/>
    </source>
</evidence>
<organism evidence="11 12">
    <name type="scientific">Pseudomarimonas arenosa</name>
    <dbReference type="NCBI Taxonomy" id="2774145"/>
    <lineage>
        <taxon>Bacteria</taxon>
        <taxon>Pseudomonadati</taxon>
        <taxon>Pseudomonadota</taxon>
        <taxon>Gammaproteobacteria</taxon>
        <taxon>Lysobacterales</taxon>
        <taxon>Lysobacteraceae</taxon>
        <taxon>Pseudomarimonas</taxon>
    </lineage>
</organism>
<gene>
    <name evidence="11" type="ORF">IFO71_10700</name>
</gene>
<protein>
    <recommendedName>
        <fullName evidence="4">L-aspartate oxidase</fullName>
        <ecNumber evidence="4">1.4.3.16</ecNumber>
    </recommendedName>
</protein>
<evidence type="ECO:0000256" key="5">
    <source>
        <dbReference type="ARBA" id="ARBA00022630"/>
    </source>
</evidence>
<comment type="cofactor">
    <cofactor evidence="1">
        <name>FAD</name>
        <dbReference type="ChEBI" id="CHEBI:57692"/>
    </cofactor>
</comment>
<dbReference type="Gene3D" id="3.90.700.10">
    <property type="entry name" value="Succinate dehydrogenase/fumarate reductase flavoprotein, catalytic domain"/>
    <property type="match status" value="1"/>
</dbReference>